<sequence length="572" mass="63068">MATLTPGVVLKLLDGIKTGVKPTTEHRNSLLQVIDIVPAELDEKNLWPKHGFYIKVSDSSHSIYVSLPYEQDDLVLSDKMQLGQFIYIKKFEPGSPVPIAVGAKPIPGRHPLMGTPEPLMGLRGKQETNQQKINGTLRRGSWGLNLNQTRVDGIPSPTLKSKQLPLDFDQYTPMREKMNSVKFNGPISHVVRVQGGKDHRNSAPRASVCGVGFASKLESKGESLALVRKSCITPTTLKFTRSITTGERGAKIATTSLNSSVEKYLFSPLLQGKESSPPASISKAIPRQQSQSSNLTLNSTSSIPVNLPGKLRTLGKEAMQQRERAQKIALQALRHATATDNVVRCLKTFANLSESAKADAPAACFDQFLDFHQQLVQAVTDMVSIQAATLGTDTKAETGEASAAILHEIAQHSMDQLRDTDTNNASKRRSELHKSIARFPERMADQRTSNRRALRSHSKTMLEKKGRCSIPLGNDENQQPGGSGYLSNMIKLGKQIEREAGNWFMDFIEQALETGMKKSKGKSDFDVREVPQSLMLKVINWVEAEQSDSRKRPIHPNAAKIARKLRIKAKSP</sequence>
<dbReference type="Pfam" id="PF21647">
    <property type="entry name" value="DUF6857"/>
    <property type="match status" value="1"/>
</dbReference>
<keyword evidence="5" id="KW-1185">Reference proteome</keyword>
<dbReference type="PANTHER" id="PTHR31928:SF6">
    <property type="entry name" value="DUF936 DOMAIN-CONTAINING PROTEIN"/>
    <property type="match status" value="1"/>
</dbReference>
<name>A0A9Q1KAX1_9CARY</name>
<feature type="compositionally biased region" description="Basic residues" evidence="1">
    <location>
        <begin position="561"/>
        <end position="572"/>
    </location>
</feature>
<dbReference type="AlphaFoldDB" id="A0A9Q1KAX1"/>
<evidence type="ECO:0000259" key="3">
    <source>
        <dbReference type="Pfam" id="PF21647"/>
    </source>
</evidence>
<reference evidence="4" key="1">
    <citation type="submission" date="2022-04" db="EMBL/GenBank/DDBJ databases">
        <title>Carnegiea gigantea Genome sequencing and assembly v2.</title>
        <authorList>
            <person name="Copetti D."/>
            <person name="Sanderson M.J."/>
            <person name="Burquez A."/>
            <person name="Wojciechowski M.F."/>
        </authorList>
    </citation>
    <scope>NUCLEOTIDE SEQUENCE</scope>
    <source>
        <strain evidence="4">SGP5-SGP5p</strain>
        <tissue evidence="4">Aerial part</tissue>
    </source>
</reference>
<dbReference type="InterPro" id="IPR048297">
    <property type="entry name" value="DUF936_dom_pln"/>
</dbReference>
<feature type="region of interest" description="Disordered" evidence="1">
    <location>
        <begin position="272"/>
        <end position="303"/>
    </location>
</feature>
<evidence type="ECO:0000313" key="4">
    <source>
        <dbReference type="EMBL" id="KAJ8439533.1"/>
    </source>
</evidence>
<feature type="region of interest" description="Disordered" evidence="1">
    <location>
        <begin position="546"/>
        <end position="572"/>
    </location>
</feature>
<dbReference type="InterPro" id="IPR049172">
    <property type="entry name" value="DUF6857_pln"/>
</dbReference>
<organism evidence="4 5">
    <name type="scientific">Carnegiea gigantea</name>
    <dbReference type="NCBI Taxonomy" id="171969"/>
    <lineage>
        <taxon>Eukaryota</taxon>
        <taxon>Viridiplantae</taxon>
        <taxon>Streptophyta</taxon>
        <taxon>Embryophyta</taxon>
        <taxon>Tracheophyta</taxon>
        <taxon>Spermatophyta</taxon>
        <taxon>Magnoliopsida</taxon>
        <taxon>eudicotyledons</taxon>
        <taxon>Gunneridae</taxon>
        <taxon>Pentapetalae</taxon>
        <taxon>Caryophyllales</taxon>
        <taxon>Cactineae</taxon>
        <taxon>Cactaceae</taxon>
        <taxon>Cactoideae</taxon>
        <taxon>Echinocereeae</taxon>
        <taxon>Carnegiea</taxon>
    </lineage>
</organism>
<feature type="region of interest" description="Disordered" evidence="1">
    <location>
        <begin position="444"/>
        <end position="481"/>
    </location>
</feature>
<feature type="domain" description="DUF936" evidence="2">
    <location>
        <begin position="4"/>
        <end position="120"/>
    </location>
</feature>
<feature type="compositionally biased region" description="Low complexity" evidence="1">
    <location>
        <begin position="275"/>
        <end position="302"/>
    </location>
</feature>
<dbReference type="PANTHER" id="PTHR31928">
    <property type="entry name" value="EXPRESSED PROTEIN"/>
    <property type="match status" value="1"/>
</dbReference>
<protein>
    <submittedName>
        <fullName evidence="4">Uncharacterized protein</fullName>
    </submittedName>
</protein>
<feature type="domain" description="DUF6857" evidence="3">
    <location>
        <begin position="306"/>
        <end position="547"/>
    </location>
</feature>
<dbReference type="EMBL" id="JAKOGI010000217">
    <property type="protein sequence ID" value="KAJ8439533.1"/>
    <property type="molecule type" value="Genomic_DNA"/>
</dbReference>
<dbReference type="Proteomes" id="UP001153076">
    <property type="component" value="Unassembled WGS sequence"/>
</dbReference>
<gene>
    <name evidence="4" type="ORF">Cgig2_007050</name>
</gene>
<proteinExistence type="predicted"/>
<comment type="caution">
    <text evidence="4">The sequence shown here is derived from an EMBL/GenBank/DDBJ whole genome shotgun (WGS) entry which is preliminary data.</text>
</comment>
<evidence type="ECO:0000313" key="5">
    <source>
        <dbReference type="Proteomes" id="UP001153076"/>
    </source>
</evidence>
<accession>A0A9Q1KAX1</accession>
<evidence type="ECO:0000256" key="1">
    <source>
        <dbReference type="SAM" id="MobiDB-lite"/>
    </source>
</evidence>
<dbReference type="Pfam" id="PF06075">
    <property type="entry name" value="DUF936"/>
    <property type="match status" value="1"/>
</dbReference>
<feature type="compositionally biased region" description="Basic residues" evidence="1">
    <location>
        <begin position="449"/>
        <end position="458"/>
    </location>
</feature>
<dbReference type="InterPro" id="IPR010341">
    <property type="entry name" value="DUF936_pln"/>
</dbReference>
<dbReference type="OrthoDB" id="1602505at2759"/>
<evidence type="ECO:0000259" key="2">
    <source>
        <dbReference type="Pfam" id="PF06075"/>
    </source>
</evidence>